<accession>A0A931ATV9</accession>
<sequence>MSYGLERRMSWLGLALVKGIGPLRLKRELENYNYDPVKIWNLGESWVRTRFSDYAGKEYKRIRNEVDLLEYADDLKRREIKFITFDDELYPDILTDIYDPPPVLFYRGEIPDFKFSVAIVGSRKFRQYGKRATEELSSQLAARGVVIVSGLAKGIDRMAHRAALDAGGKTVAVLGSGHDYEYPATNRDLYRQIPENGVILSEFPPDEPPKAENFPRRNRIISGLSQAVLVVEAAKKSGSLITANLALDQNRDVMAVPGDIYARSSRGTNDLIKKGAQLVTSVDDILTVISGVGQEYRVTEELKSEDLPDLTDSENKLIKIFTDNIELNYEEISKLINIDIAELNAALVKLEIKGVIARDNGHNYYFKGLQNLLKPI</sequence>
<evidence type="ECO:0000259" key="2">
    <source>
        <dbReference type="Pfam" id="PF02481"/>
    </source>
</evidence>
<dbReference type="PANTHER" id="PTHR43022">
    <property type="entry name" value="PROTEIN SMF"/>
    <property type="match status" value="1"/>
</dbReference>
<dbReference type="Proteomes" id="UP000621436">
    <property type="component" value="Unassembled WGS sequence"/>
</dbReference>
<dbReference type="AlphaFoldDB" id="A0A931ATV9"/>
<dbReference type="Pfam" id="PF02481">
    <property type="entry name" value="DNA_processg_A"/>
    <property type="match status" value="1"/>
</dbReference>
<protein>
    <submittedName>
        <fullName evidence="3">DNA-protecting protein DprA</fullName>
    </submittedName>
</protein>
<evidence type="ECO:0000256" key="1">
    <source>
        <dbReference type="ARBA" id="ARBA00006525"/>
    </source>
</evidence>
<reference evidence="3" key="1">
    <citation type="submission" date="2020-11" db="EMBL/GenBank/DDBJ databases">
        <title>Halonatronomonas betainensis gen. nov., sp. nov. a novel haloalkaliphilic representative of the family Halanaerobiacae capable of betaine degradation.</title>
        <authorList>
            <person name="Boltyanskaya Y."/>
            <person name="Kevbrin V."/>
            <person name="Detkova E."/>
            <person name="Grouzdev D.S."/>
            <person name="Koziaeva V."/>
            <person name="Zhilina T."/>
        </authorList>
    </citation>
    <scope>NUCLEOTIDE SEQUENCE</scope>
    <source>
        <strain evidence="3">Z-7014</strain>
    </source>
</reference>
<dbReference type="EMBL" id="JADPIE010000003">
    <property type="protein sequence ID" value="MBF8436695.1"/>
    <property type="molecule type" value="Genomic_DNA"/>
</dbReference>
<comment type="similarity">
    <text evidence="1">Belongs to the DprA/Smf family.</text>
</comment>
<evidence type="ECO:0000313" key="4">
    <source>
        <dbReference type="Proteomes" id="UP000621436"/>
    </source>
</evidence>
<dbReference type="NCBIfam" id="TIGR00732">
    <property type="entry name" value="dprA"/>
    <property type="match status" value="1"/>
</dbReference>
<gene>
    <name evidence="3" type="primary">dprA</name>
    <name evidence="3" type="ORF">I0Q91_06385</name>
</gene>
<proteinExistence type="inferred from homology"/>
<keyword evidence="4" id="KW-1185">Reference proteome</keyword>
<dbReference type="GO" id="GO:0009294">
    <property type="term" value="P:DNA-mediated transformation"/>
    <property type="evidence" value="ECO:0007669"/>
    <property type="project" value="InterPro"/>
</dbReference>
<comment type="caution">
    <text evidence="3">The sequence shown here is derived from an EMBL/GenBank/DDBJ whole genome shotgun (WGS) entry which is preliminary data.</text>
</comment>
<dbReference type="InterPro" id="IPR003488">
    <property type="entry name" value="DprA"/>
</dbReference>
<organism evidence="3 4">
    <name type="scientific">Halonatronomonas betaini</name>
    <dbReference type="NCBI Taxonomy" id="2778430"/>
    <lineage>
        <taxon>Bacteria</taxon>
        <taxon>Bacillati</taxon>
        <taxon>Bacillota</taxon>
        <taxon>Clostridia</taxon>
        <taxon>Halanaerobiales</taxon>
        <taxon>Halarsenatibacteraceae</taxon>
        <taxon>Halonatronomonas</taxon>
    </lineage>
</organism>
<dbReference type="RefSeq" id="WP_270453606.1">
    <property type="nucleotide sequence ID" value="NZ_JADPIE010000003.1"/>
</dbReference>
<dbReference type="SUPFAM" id="SSF102405">
    <property type="entry name" value="MCP/YpsA-like"/>
    <property type="match status" value="1"/>
</dbReference>
<dbReference type="Gene3D" id="3.40.50.450">
    <property type="match status" value="1"/>
</dbReference>
<dbReference type="InterPro" id="IPR057666">
    <property type="entry name" value="DrpA_SLOG"/>
</dbReference>
<evidence type="ECO:0000313" key="3">
    <source>
        <dbReference type="EMBL" id="MBF8436695.1"/>
    </source>
</evidence>
<dbReference type="PANTHER" id="PTHR43022:SF1">
    <property type="entry name" value="PROTEIN SMF"/>
    <property type="match status" value="1"/>
</dbReference>
<name>A0A931ATV9_9FIRM</name>
<feature type="domain" description="Smf/DprA SLOG" evidence="2">
    <location>
        <begin position="81"/>
        <end position="288"/>
    </location>
</feature>